<accession>A0ABQ1JDE8</accession>
<dbReference type="InterPro" id="IPR029052">
    <property type="entry name" value="Metallo-depent_PP-like"/>
</dbReference>
<evidence type="ECO:0000256" key="2">
    <source>
        <dbReference type="ARBA" id="ARBA00022801"/>
    </source>
</evidence>
<dbReference type="RefSeq" id="WP_188514399.1">
    <property type="nucleotide sequence ID" value="NZ_BMGD01000003.1"/>
</dbReference>
<protein>
    <submittedName>
        <fullName evidence="6">Metallophosphoesterase</fullName>
    </submittedName>
</protein>
<evidence type="ECO:0000256" key="4">
    <source>
        <dbReference type="ARBA" id="ARBA00025742"/>
    </source>
</evidence>
<comment type="similarity">
    <text evidence="4">Belongs to the cyclic nucleotide phosphodiesterase class-III family.</text>
</comment>
<keyword evidence="3" id="KW-0408">Iron</keyword>
<keyword evidence="7" id="KW-1185">Reference proteome</keyword>
<proteinExistence type="inferred from homology"/>
<evidence type="ECO:0000259" key="5">
    <source>
        <dbReference type="Pfam" id="PF00149"/>
    </source>
</evidence>
<dbReference type="SUPFAM" id="SSF56300">
    <property type="entry name" value="Metallo-dependent phosphatases"/>
    <property type="match status" value="1"/>
</dbReference>
<feature type="domain" description="Calcineurin-like phosphoesterase" evidence="5">
    <location>
        <begin position="5"/>
        <end position="193"/>
    </location>
</feature>
<name>A0ABQ1JDE8_9SPHN</name>
<dbReference type="PANTHER" id="PTHR42988:SF2">
    <property type="entry name" value="CYCLIC NUCLEOTIDE PHOSPHODIESTERASE CBUA0032-RELATED"/>
    <property type="match status" value="1"/>
</dbReference>
<evidence type="ECO:0000313" key="6">
    <source>
        <dbReference type="EMBL" id="GGB66125.1"/>
    </source>
</evidence>
<evidence type="ECO:0000313" key="7">
    <source>
        <dbReference type="Proteomes" id="UP000614261"/>
    </source>
</evidence>
<gene>
    <name evidence="6" type="ORF">GCM10010833_21610</name>
</gene>
<dbReference type="Pfam" id="PF00149">
    <property type="entry name" value="Metallophos"/>
    <property type="match status" value="1"/>
</dbReference>
<comment type="caution">
    <text evidence="6">The sequence shown here is derived from an EMBL/GenBank/DDBJ whole genome shotgun (WGS) entry which is preliminary data.</text>
</comment>
<keyword evidence="2" id="KW-0378">Hydrolase</keyword>
<dbReference type="Gene3D" id="3.60.21.10">
    <property type="match status" value="1"/>
</dbReference>
<reference evidence="7" key="1">
    <citation type="journal article" date="2019" name="Int. J. Syst. Evol. Microbiol.">
        <title>The Global Catalogue of Microorganisms (GCM) 10K type strain sequencing project: providing services to taxonomists for standard genome sequencing and annotation.</title>
        <authorList>
            <consortium name="The Broad Institute Genomics Platform"/>
            <consortium name="The Broad Institute Genome Sequencing Center for Infectious Disease"/>
            <person name="Wu L."/>
            <person name="Ma J."/>
        </authorList>
    </citation>
    <scope>NUCLEOTIDE SEQUENCE [LARGE SCALE GENOMIC DNA]</scope>
    <source>
        <strain evidence="7">CGMCC 1.12851</strain>
    </source>
</reference>
<dbReference type="EMBL" id="BMGD01000003">
    <property type="protein sequence ID" value="GGB66125.1"/>
    <property type="molecule type" value="Genomic_DNA"/>
</dbReference>
<evidence type="ECO:0000256" key="3">
    <source>
        <dbReference type="ARBA" id="ARBA00023004"/>
    </source>
</evidence>
<dbReference type="InterPro" id="IPR004843">
    <property type="entry name" value="Calcineurin-like_PHP"/>
</dbReference>
<organism evidence="6 7">
    <name type="scientific">Blastomonas aquatica</name>
    <dbReference type="NCBI Taxonomy" id="1510276"/>
    <lineage>
        <taxon>Bacteria</taxon>
        <taxon>Pseudomonadati</taxon>
        <taxon>Pseudomonadota</taxon>
        <taxon>Alphaproteobacteria</taxon>
        <taxon>Sphingomonadales</taxon>
        <taxon>Sphingomonadaceae</taxon>
        <taxon>Blastomonas</taxon>
    </lineage>
</organism>
<dbReference type="Proteomes" id="UP000614261">
    <property type="component" value="Unassembled WGS sequence"/>
</dbReference>
<sequence length="242" mass="26322">MTLLYHASDLHFGAEDTAALDWFVARVGQDTPDAVIITGDLTMRARSAEFAAAQRWLTDLSVPVLVEPGNHDLPYFNPVRRIWRPYGRVMRLQEKLHDGVSVDGVHLVSLPTTARAQWRLNWSKGKVGRRDLHEAVQSLEASPSEKCRIVLTHHPLVEAATRTSGRTTGGRAALEAIAAAGAHAVLSGHVHDPFDRQVVTAHGPVRLIGAGTLSERVRATPPSFNRLTVDSGALLADVCAMN</sequence>
<dbReference type="InterPro" id="IPR050884">
    <property type="entry name" value="CNP_phosphodiesterase-III"/>
</dbReference>
<dbReference type="PANTHER" id="PTHR42988">
    <property type="entry name" value="PHOSPHOHYDROLASE"/>
    <property type="match status" value="1"/>
</dbReference>
<evidence type="ECO:0000256" key="1">
    <source>
        <dbReference type="ARBA" id="ARBA00022723"/>
    </source>
</evidence>
<keyword evidence="1" id="KW-0479">Metal-binding</keyword>